<keyword evidence="9" id="KW-0732">Signal</keyword>
<keyword evidence="11" id="KW-1185">Reference proteome</keyword>
<dbReference type="GO" id="GO:0032469">
    <property type="term" value="P:endoplasmic reticulum calcium ion homeostasis"/>
    <property type="evidence" value="ECO:0007669"/>
    <property type="project" value="InterPro"/>
</dbReference>
<organism evidence="10 11">
    <name type="scientific">Armadillidium nasatum</name>
    <dbReference type="NCBI Taxonomy" id="96803"/>
    <lineage>
        <taxon>Eukaryota</taxon>
        <taxon>Metazoa</taxon>
        <taxon>Ecdysozoa</taxon>
        <taxon>Arthropoda</taxon>
        <taxon>Crustacea</taxon>
        <taxon>Multicrustacea</taxon>
        <taxon>Malacostraca</taxon>
        <taxon>Eumalacostraca</taxon>
        <taxon>Peracarida</taxon>
        <taxon>Isopoda</taxon>
        <taxon>Oniscidea</taxon>
        <taxon>Crinocheta</taxon>
        <taxon>Armadillidiidae</taxon>
        <taxon>Armadillidium</taxon>
    </lineage>
</organism>
<gene>
    <name evidence="10" type="primary">ccdc47</name>
    <name evidence="10" type="ORF">Anas_05470</name>
</gene>
<comment type="caution">
    <text evidence="10">The sequence shown here is derived from an EMBL/GenBank/DDBJ whole genome shotgun (WGS) entry which is preliminary data.</text>
</comment>
<feature type="compositionally biased region" description="Basic residues" evidence="8">
    <location>
        <begin position="469"/>
        <end position="485"/>
    </location>
</feature>
<dbReference type="PANTHER" id="PTHR12883:SF0">
    <property type="entry name" value="PAT COMPLEX SUBUNIT CCDC47"/>
    <property type="match status" value="1"/>
</dbReference>
<dbReference type="InterPro" id="IPR012879">
    <property type="entry name" value="CCDC47"/>
</dbReference>
<keyword evidence="2" id="KW-1133">Transmembrane helix</keyword>
<feature type="region of interest" description="Disordered" evidence="8">
    <location>
        <begin position="37"/>
        <end position="69"/>
    </location>
</feature>
<evidence type="ECO:0000256" key="5">
    <source>
        <dbReference type="ARBA" id="ARBA00034746"/>
    </source>
</evidence>
<dbReference type="OrthoDB" id="10039147at2759"/>
<evidence type="ECO:0000313" key="10">
    <source>
        <dbReference type="EMBL" id="KAB7506445.1"/>
    </source>
</evidence>
<dbReference type="EMBL" id="SEYY01000806">
    <property type="protein sequence ID" value="KAB7506445.1"/>
    <property type="molecule type" value="Genomic_DNA"/>
</dbReference>
<dbReference type="AlphaFoldDB" id="A0A5N5TJV4"/>
<feature type="chain" id="PRO_5024285575" description="PAT complex subunit CCDC47" evidence="9">
    <location>
        <begin position="25"/>
        <end position="485"/>
    </location>
</feature>
<feature type="signal peptide" evidence="9">
    <location>
        <begin position="1"/>
        <end position="24"/>
    </location>
</feature>
<evidence type="ECO:0000313" key="11">
    <source>
        <dbReference type="Proteomes" id="UP000326759"/>
    </source>
</evidence>
<keyword evidence="1" id="KW-0812">Transmembrane</keyword>
<feature type="region of interest" description="Disordered" evidence="8">
    <location>
        <begin position="433"/>
        <end position="485"/>
    </location>
</feature>
<comment type="subcellular location">
    <subcellularLocation>
        <location evidence="4">Rough endoplasmic reticulum membrane</location>
        <topology evidence="4">Single-pass type I membrane protein</topology>
    </subcellularLocation>
</comment>
<comment type="similarity">
    <text evidence="5">Belongs to the CCDC47 family.</text>
</comment>
<evidence type="ECO:0000256" key="1">
    <source>
        <dbReference type="ARBA" id="ARBA00022692"/>
    </source>
</evidence>
<evidence type="ECO:0000256" key="9">
    <source>
        <dbReference type="SAM" id="SignalP"/>
    </source>
</evidence>
<dbReference type="PANTHER" id="PTHR12883">
    <property type="entry name" value="ADIPOCYTE-SPECIFIC PROTEIN 4-RELATED"/>
    <property type="match status" value="1"/>
</dbReference>
<name>A0A5N5TJV4_9CRUS</name>
<feature type="compositionally biased region" description="Basic and acidic residues" evidence="8">
    <location>
        <begin position="437"/>
        <end position="468"/>
    </location>
</feature>
<keyword evidence="3" id="KW-0472">Membrane</keyword>
<reference evidence="10 11" key="1">
    <citation type="journal article" date="2019" name="PLoS Biol.">
        <title>Sex chromosomes control vertical transmission of feminizing Wolbachia symbionts in an isopod.</title>
        <authorList>
            <person name="Becking T."/>
            <person name="Chebbi M.A."/>
            <person name="Giraud I."/>
            <person name="Moumen B."/>
            <person name="Laverre T."/>
            <person name="Caubet Y."/>
            <person name="Peccoud J."/>
            <person name="Gilbert C."/>
            <person name="Cordaux R."/>
        </authorList>
    </citation>
    <scope>NUCLEOTIDE SEQUENCE [LARGE SCALE GENOMIC DNA]</scope>
    <source>
        <strain evidence="10">ANa2</strain>
        <tissue evidence="10">Whole body excluding digestive tract and cuticle</tissue>
    </source>
</reference>
<dbReference type="GO" id="GO:0005509">
    <property type="term" value="F:calcium ion binding"/>
    <property type="evidence" value="ECO:0007669"/>
    <property type="project" value="InterPro"/>
</dbReference>
<evidence type="ECO:0000256" key="2">
    <source>
        <dbReference type="ARBA" id="ARBA00022989"/>
    </source>
</evidence>
<evidence type="ECO:0000256" key="3">
    <source>
        <dbReference type="ARBA" id="ARBA00023136"/>
    </source>
</evidence>
<evidence type="ECO:0000256" key="4">
    <source>
        <dbReference type="ARBA" id="ARBA00034697"/>
    </source>
</evidence>
<evidence type="ECO:0000256" key="6">
    <source>
        <dbReference type="ARBA" id="ARBA00034875"/>
    </source>
</evidence>
<dbReference type="GO" id="GO:0030867">
    <property type="term" value="C:rough endoplasmic reticulum membrane"/>
    <property type="evidence" value="ECO:0007669"/>
    <property type="project" value="UniProtKB-SubCell"/>
</dbReference>
<accession>A0A5N5TJV4</accession>
<dbReference type="Proteomes" id="UP000326759">
    <property type="component" value="Unassembled WGS sequence"/>
</dbReference>
<proteinExistence type="inferred from homology"/>
<protein>
    <recommendedName>
        <fullName evidence="6">PAT complex subunit CCDC47</fullName>
    </recommendedName>
    <alternativeName>
        <fullName evidence="7">Coiled-coil domain-containing protein 47</fullName>
    </alternativeName>
</protein>
<evidence type="ECO:0000256" key="7">
    <source>
        <dbReference type="ARBA" id="ARBA00034902"/>
    </source>
</evidence>
<dbReference type="Pfam" id="PF07946">
    <property type="entry name" value="CCDC47"/>
    <property type="match status" value="1"/>
</dbReference>
<evidence type="ECO:0000256" key="8">
    <source>
        <dbReference type="SAM" id="MobiDB-lite"/>
    </source>
</evidence>
<sequence>MKLSIYFLVFLVFISFKISHSAKGKEQFNDDDFSEFEEFDDEEEVTVKPQTKPSHTQNENNKQVKEEEIENQQTIYRKLDDDDDEDEVIVEEDDDNDEFSYFADEEEFIGYDSEKVQGGSKTPRSQEEPKITIAKVPLHLRSNWDSFYLEMLMAAGLVVYFLNFVFGKGKNQKLATAWFEKHRALLESNFALVGDDGKPEIENPGLRKESENVYILWCSGRTLMEGMLIELRLLKRQDLVAVIGQILRPSTDQLIIKVNLDEMDNFVFACGTKKAAGKLAKEMTDITTYCPEKKSGDKFGLGAQFVVHSELSEVAAAILRDHKVMAVINKNPELFEFFHFSDQYSGPKQQEEAQPTKLPQVKSTLVFGYNFPKDSLVSDSLESMKPLMQLTLYLIDKLSHLRLSKDAKSKAEKNRSKVEEAFLKATHAARAEMAQSLREEKKRKERERIMSLDDPEKQRKWEEKEQKRQMKRRAPKMKTLKIKPM</sequence>